<gene>
    <name evidence="2" type="ORF">TSPGSL018_2928</name>
</gene>
<feature type="non-terminal residue" evidence="2">
    <location>
        <position position="339"/>
    </location>
</feature>
<dbReference type="AlphaFoldDB" id="A0A061SH83"/>
<keyword evidence="1" id="KW-0472">Membrane</keyword>
<dbReference type="SUPFAM" id="SSF53850">
    <property type="entry name" value="Periplasmic binding protein-like II"/>
    <property type="match status" value="1"/>
</dbReference>
<evidence type="ECO:0000256" key="1">
    <source>
        <dbReference type="SAM" id="Phobius"/>
    </source>
</evidence>
<keyword evidence="1" id="KW-1133">Transmembrane helix</keyword>
<dbReference type="Gene3D" id="3.40.190.10">
    <property type="entry name" value="Periplasmic binding protein-like II"/>
    <property type="match status" value="1"/>
</dbReference>
<feature type="transmembrane region" description="Helical" evidence="1">
    <location>
        <begin position="300"/>
        <end position="319"/>
    </location>
</feature>
<accession>A0A061SH83</accession>
<proteinExistence type="predicted"/>
<keyword evidence="1" id="KW-0812">Transmembrane</keyword>
<sequence>TSTSVPKSAENLVPAYCNMSGPFLWGLVSVVHYSIVSGIGLCPMSWDELATAAYAPYLETENSLARESVARRKWYPKTVTVCTAEYRPFVFLQASQALLKFVSNKTVLDVINYSQDTANLQELLPDIDERTPLLTVLSSQPSLRKTLVKSLAAISARVARDSFLDTKQSLSSFVESFIGLDVDILRAVASYEDQSVSYVETEFSVVLKRSHREALWATKKGECDMAIGGFTRTAERSECEEGALCNSSSGDPATLNEGDICCLKWSQPYQRTGISFLTKQRHEHITQTILRHIFTPLNCGVLAALTITAIISGHLIWLVERQDNSGMFPYPYLDGVDDG</sequence>
<protein>
    <submittedName>
        <fullName evidence="2">Uncharacterized protein</fullName>
    </submittedName>
</protein>
<name>A0A061SH83_9CHLO</name>
<dbReference type="EMBL" id="GBEZ01001357">
    <property type="protein sequence ID" value="JAC83608.1"/>
    <property type="molecule type" value="Transcribed_RNA"/>
</dbReference>
<evidence type="ECO:0000313" key="2">
    <source>
        <dbReference type="EMBL" id="JAC83608.1"/>
    </source>
</evidence>
<organism evidence="2">
    <name type="scientific">Tetraselmis sp. GSL018</name>
    <dbReference type="NCBI Taxonomy" id="582737"/>
    <lineage>
        <taxon>Eukaryota</taxon>
        <taxon>Viridiplantae</taxon>
        <taxon>Chlorophyta</taxon>
        <taxon>core chlorophytes</taxon>
        <taxon>Chlorodendrophyceae</taxon>
        <taxon>Chlorodendrales</taxon>
        <taxon>Chlorodendraceae</taxon>
        <taxon>Tetraselmis</taxon>
    </lineage>
</organism>
<reference evidence="2" key="1">
    <citation type="submission" date="2014-05" db="EMBL/GenBank/DDBJ databases">
        <title>The transcriptome of the halophilic microalga Tetraselmis sp. GSL018 isolated from the Great Salt Lake, Utah.</title>
        <authorList>
            <person name="Jinkerson R.E."/>
            <person name="D'Adamo S."/>
            <person name="Posewitz M.C."/>
        </authorList>
    </citation>
    <scope>NUCLEOTIDE SEQUENCE</scope>
    <source>
        <strain evidence="2">GSL018</strain>
    </source>
</reference>
<feature type="non-terminal residue" evidence="2">
    <location>
        <position position="1"/>
    </location>
</feature>